<dbReference type="Gene3D" id="1.25.40.10">
    <property type="entry name" value="Tetratricopeptide repeat domain"/>
    <property type="match status" value="1"/>
</dbReference>
<evidence type="ECO:0000256" key="5">
    <source>
        <dbReference type="ARBA" id="ARBA00023163"/>
    </source>
</evidence>
<reference evidence="9" key="1">
    <citation type="journal article" date="2019" name="Int. J. Syst. Evol. Microbiol.">
        <title>The Global Catalogue of Microorganisms (GCM) 10K type strain sequencing project: providing services to taxonomists for standard genome sequencing and annotation.</title>
        <authorList>
            <consortium name="The Broad Institute Genomics Platform"/>
            <consortium name="The Broad Institute Genome Sequencing Center for Infectious Disease"/>
            <person name="Wu L."/>
            <person name="Ma J."/>
        </authorList>
    </citation>
    <scope>NUCLEOTIDE SEQUENCE [LARGE SCALE GENOMIC DNA]</scope>
    <source>
        <strain evidence="9">JCM 14560</strain>
    </source>
</reference>
<evidence type="ECO:0000256" key="3">
    <source>
        <dbReference type="ARBA" id="ARBA00023015"/>
    </source>
</evidence>
<dbReference type="PROSITE" id="PS51755">
    <property type="entry name" value="OMPR_PHOB"/>
    <property type="match status" value="1"/>
</dbReference>
<feature type="DNA-binding region" description="OmpR/PhoB-type" evidence="6">
    <location>
        <begin position="1"/>
        <end position="94"/>
    </location>
</feature>
<protein>
    <recommendedName>
        <fullName evidence="7">OmpR/PhoB-type domain-containing protein</fullName>
    </recommendedName>
</protein>
<dbReference type="InterPro" id="IPR005158">
    <property type="entry name" value="BTAD"/>
</dbReference>
<dbReference type="SMART" id="SM00862">
    <property type="entry name" value="Trans_reg_C"/>
    <property type="match status" value="1"/>
</dbReference>
<dbReference type="RefSeq" id="WP_344469792.1">
    <property type="nucleotide sequence ID" value="NZ_BAAANT010000092.1"/>
</dbReference>
<dbReference type="InterPro" id="IPR051677">
    <property type="entry name" value="AfsR-DnrI-RedD_regulator"/>
</dbReference>
<keyword evidence="5" id="KW-0804">Transcription</keyword>
<dbReference type="SUPFAM" id="SSF48452">
    <property type="entry name" value="TPR-like"/>
    <property type="match status" value="1"/>
</dbReference>
<gene>
    <name evidence="8" type="ORF">GCM10009760_64130</name>
</gene>
<evidence type="ECO:0000256" key="6">
    <source>
        <dbReference type="PROSITE-ProRule" id="PRU01091"/>
    </source>
</evidence>
<evidence type="ECO:0000256" key="4">
    <source>
        <dbReference type="ARBA" id="ARBA00023125"/>
    </source>
</evidence>
<dbReference type="PANTHER" id="PTHR35807:SF1">
    <property type="entry name" value="TRANSCRIPTIONAL REGULATOR REDD"/>
    <property type="match status" value="1"/>
</dbReference>
<keyword evidence="9" id="KW-1185">Reference proteome</keyword>
<dbReference type="InterPro" id="IPR011990">
    <property type="entry name" value="TPR-like_helical_dom_sf"/>
</dbReference>
<dbReference type="Pfam" id="PF03704">
    <property type="entry name" value="BTAD"/>
    <property type="match status" value="1"/>
</dbReference>
<evidence type="ECO:0000313" key="9">
    <source>
        <dbReference type="Proteomes" id="UP001422759"/>
    </source>
</evidence>
<dbReference type="InterPro" id="IPR001867">
    <property type="entry name" value="OmpR/PhoB-type_DNA-bd"/>
</dbReference>
<evidence type="ECO:0000313" key="8">
    <source>
        <dbReference type="EMBL" id="GAA1501325.1"/>
    </source>
</evidence>
<keyword evidence="4 6" id="KW-0238">DNA-binding</keyword>
<evidence type="ECO:0000259" key="7">
    <source>
        <dbReference type="PROSITE" id="PS51755"/>
    </source>
</evidence>
<keyword evidence="3" id="KW-0805">Transcription regulation</keyword>
<dbReference type="SUPFAM" id="SSF46894">
    <property type="entry name" value="C-terminal effector domain of the bipartite response regulators"/>
    <property type="match status" value="1"/>
</dbReference>
<comment type="caution">
    <text evidence="8">The sequence shown here is derived from an EMBL/GenBank/DDBJ whole genome shotgun (WGS) entry which is preliminary data.</text>
</comment>
<sequence>MKYQLLGSLRVIDGNTATFLSAQKVETLLAALLVRSDHVVTTHQLMNELWGEQLPRRASAGLHVYISELRKFLSRPGGVDSPIVTRSSGYMLRLRSDEVDYQAFLELTDLGRKHLREQGYEEAVDCFERGLALWRGPALGDIGDGPILRSFVAWLTEVRLDCAEMHVEAQLRLGRHRELVGYLFSLIAESPLRETFYRQLMVALYRSERRAEALKVYQSARTTLIDELGLEPCSTLQELHRAVLTADDRVLAGCAAG</sequence>
<accession>A0ABP4KEV6</accession>
<dbReference type="InterPro" id="IPR016032">
    <property type="entry name" value="Sig_transdc_resp-reg_C-effctor"/>
</dbReference>
<proteinExistence type="inferred from homology"/>
<organism evidence="8 9">
    <name type="scientific">Kitasatospora kazusensis</name>
    <dbReference type="NCBI Taxonomy" id="407974"/>
    <lineage>
        <taxon>Bacteria</taxon>
        <taxon>Bacillati</taxon>
        <taxon>Actinomycetota</taxon>
        <taxon>Actinomycetes</taxon>
        <taxon>Kitasatosporales</taxon>
        <taxon>Streptomycetaceae</taxon>
        <taxon>Kitasatospora</taxon>
    </lineage>
</organism>
<dbReference type="PANTHER" id="PTHR35807">
    <property type="entry name" value="TRANSCRIPTIONAL REGULATOR REDD-RELATED"/>
    <property type="match status" value="1"/>
</dbReference>
<comment type="similarity">
    <text evidence="1">Belongs to the AfsR/DnrI/RedD regulatory family.</text>
</comment>
<dbReference type="CDD" id="cd15831">
    <property type="entry name" value="BTAD"/>
    <property type="match status" value="1"/>
</dbReference>
<dbReference type="SMART" id="SM01043">
    <property type="entry name" value="BTAD"/>
    <property type="match status" value="1"/>
</dbReference>
<feature type="domain" description="OmpR/PhoB-type" evidence="7">
    <location>
        <begin position="1"/>
        <end position="94"/>
    </location>
</feature>
<dbReference type="Pfam" id="PF00486">
    <property type="entry name" value="Trans_reg_C"/>
    <property type="match status" value="1"/>
</dbReference>
<dbReference type="EMBL" id="BAAANT010000092">
    <property type="protein sequence ID" value="GAA1501325.1"/>
    <property type="molecule type" value="Genomic_DNA"/>
</dbReference>
<dbReference type="Proteomes" id="UP001422759">
    <property type="component" value="Unassembled WGS sequence"/>
</dbReference>
<evidence type="ECO:0000256" key="1">
    <source>
        <dbReference type="ARBA" id="ARBA00005820"/>
    </source>
</evidence>
<keyword evidence="2" id="KW-0902">Two-component regulatory system</keyword>
<dbReference type="Gene3D" id="1.10.10.10">
    <property type="entry name" value="Winged helix-like DNA-binding domain superfamily/Winged helix DNA-binding domain"/>
    <property type="match status" value="1"/>
</dbReference>
<dbReference type="InterPro" id="IPR036388">
    <property type="entry name" value="WH-like_DNA-bd_sf"/>
</dbReference>
<evidence type="ECO:0000256" key="2">
    <source>
        <dbReference type="ARBA" id="ARBA00023012"/>
    </source>
</evidence>
<name>A0ABP4KEV6_9ACTN</name>